<dbReference type="PANTHER" id="PTHR43046">
    <property type="entry name" value="GDP-MANNOSE MANNOSYL HYDROLASE"/>
    <property type="match status" value="1"/>
</dbReference>
<dbReference type="PANTHER" id="PTHR43046:SF14">
    <property type="entry name" value="MUTT_NUDIX FAMILY PROTEIN"/>
    <property type="match status" value="1"/>
</dbReference>
<dbReference type="PROSITE" id="PS51462">
    <property type="entry name" value="NUDIX"/>
    <property type="match status" value="1"/>
</dbReference>
<accession>A0ABT0SAW5</accession>
<evidence type="ECO:0000259" key="3">
    <source>
        <dbReference type="PROSITE" id="PS51462"/>
    </source>
</evidence>
<keyword evidence="5" id="KW-1185">Reference proteome</keyword>
<reference evidence="4" key="1">
    <citation type="submission" date="2022-05" db="EMBL/GenBank/DDBJ databases">
        <authorList>
            <person name="Jo J.-H."/>
            <person name="Im W.-T."/>
        </authorList>
    </citation>
    <scope>NUCLEOTIDE SEQUENCE</scope>
    <source>
        <strain evidence="4">RB56-2</strain>
    </source>
</reference>
<evidence type="ECO:0000256" key="2">
    <source>
        <dbReference type="ARBA" id="ARBA00022801"/>
    </source>
</evidence>
<evidence type="ECO:0000313" key="4">
    <source>
        <dbReference type="EMBL" id="MCL6741488.1"/>
    </source>
</evidence>
<protein>
    <submittedName>
        <fullName evidence="4">NUDIX domain-containing protein</fullName>
    </submittedName>
</protein>
<dbReference type="Gene3D" id="3.90.79.10">
    <property type="entry name" value="Nucleoside Triphosphate Pyrophosphohydrolase"/>
    <property type="match status" value="1"/>
</dbReference>
<feature type="domain" description="Nudix hydrolase" evidence="3">
    <location>
        <begin position="21"/>
        <end position="146"/>
    </location>
</feature>
<proteinExistence type="predicted"/>
<dbReference type="RefSeq" id="WP_249915869.1">
    <property type="nucleotide sequence ID" value="NZ_JAMGBB010000001.1"/>
</dbReference>
<evidence type="ECO:0000256" key="1">
    <source>
        <dbReference type="ARBA" id="ARBA00001946"/>
    </source>
</evidence>
<sequence>MKWALDFAYRVQKWLWKLFRPHTRGVKVLVFNQAGEVLLIRNSYGRSDLFVLPGGGIRPFEQPASAARREIGEELGCDVGELTAISTYFSNAEGKRDTIHLFSGRAGGDHRADNFEVEEARYFPLDALPANISAATLRRIEEQSGKRKRDGTW</sequence>
<dbReference type="Proteomes" id="UP001165383">
    <property type="component" value="Unassembled WGS sequence"/>
</dbReference>
<dbReference type="InterPro" id="IPR015797">
    <property type="entry name" value="NUDIX_hydrolase-like_dom_sf"/>
</dbReference>
<dbReference type="Pfam" id="PF00293">
    <property type="entry name" value="NUDIX"/>
    <property type="match status" value="1"/>
</dbReference>
<organism evidence="4 5">
    <name type="scientific">Sphingomonas brevis</name>
    <dbReference type="NCBI Taxonomy" id="2908206"/>
    <lineage>
        <taxon>Bacteria</taxon>
        <taxon>Pseudomonadati</taxon>
        <taxon>Pseudomonadota</taxon>
        <taxon>Alphaproteobacteria</taxon>
        <taxon>Sphingomonadales</taxon>
        <taxon>Sphingomonadaceae</taxon>
        <taxon>Sphingomonas</taxon>
    </lineage>
</organism>
<comment type="cofactor">
    <cofactor evidence="1">
        <name>Mg(2+)</name>
        <dbReference type="ChEBI" id="CHEBI:18420"/>
    </cofactor>
</comment>
<dbReference type="EMBL" id="JAMGBB010000001">
    <property type="protein sequence ID" value="MCL6741488.1"/>
    <property type="molecule type" value="Genomic_DNA"/>
</dbReference>
<dbReference type="InterPro" id="IPR020084">
    <property type="entry name" value="NUDIX_hydrolase_CS"/>
</dbReference>
<dbReference type="PROSITE" id="PS00893">
    <property type="entry name" value="NUDIX_BOX"/>
    <property type="match status" value="1"/>
</dbReference>
<evidence type="ECO:0000313" key="5">
    <source>
        <dbReference type="Proteomes" id="UP001165383"/>
    </source>
</evidence>
<dbReference type="SUPFAM" id="SSF55811">
    <property type="entry name" value="Nudix"/>
    <property type="match status" value="1"/>
</dbReference>
<dbReference type="InterPro" id="IPR000086">
    <property type="entry name" value="NUDIX_hydrolase_dom"/>
</dbReference>
<name>A0ABT0SAW5_9SPHN</name>
<keyword evidence="2" id="KW-0378">Hydrolase</keyword>
<gene>
    <name evidence="4" type="ORF">LZ518_10125</name>
</gene>
<comment type="caution">
    <text evidence="4">The sequence shown here is derived from an EMBL/GenBank/DDBJ whole genome shotgun (WGS) entry which is preliminary data.</text>
</comment>